<keyword evidence="2" id="KW-1185">Reference proteome</keyword>
<accession>A0A562VA54</accession>
<protein>
    <submittedName>
        <fullName evidence="1">Uncharacterized protein</fullName>
    </submittedName>
</protein>
<organism evidence="1 2">
    <name type="scientific">Stackebrandtia albiflava</name>
    <dbReference type="NCBI Taxonomy" id="406432"/>
    <lineage>
        <taxon>Bacteria</taxon>
        <taxon>Bacillati</taxon>
        <taxon>Actinomycetota</taxon>
        <taxon>Actinomycetes</taxon>
        <taxon>Glycomycetales</taxon>
        <taxon>Glycomycetaceae</taxon>
        <taxon>Stackebrandtia</taxon>
    </lineage>
</organism>
<name>A0A562VA54_9ACTN</name>
<gene>
    <name evidence="1" type="ORF">LX16_0456</name>
</gene>
<dbReference type="OrthoDB" id="8402552at2"/>
<comment type="caution">
    <text evidence="1">The sequence shown here is derived from an EMBL/GenBank/DDBJ whole genome shotgun (WGS) entry which is preliminary data.</text>
</comment>
<proteinExistence type="predicted"/>
<dbReference type="RefSeq" id="WP_147132349.1">
    <property type="nucleotide sequence ID" value="NZ_BAABIJ010000001.1"/>
</dbReference>
<reference evidence="1 2" key="1">
    <citation type="journal article" date="2013" name="Stand. Genomic Sci.">
        <title>Genomic Encyclopedia of Type Strains, Phase I: The one thousand microbial genomes (KMG-I) project.</title>
        <authorList>
            <person name="Kyrpides N.C."/>
            <person name="Woyke T."/>
            <person name="Eisen J.A."/>
            <person name="Garrity G."/>
            <person name="Lilburn T.G."/>
            <person name="Beck B.J."/>
            <person name="Whitman W.B."/>
            <person name="Hugenholtz P."/>
            <person name="Klenk H.P."/>
        </authorList>
    </citation>
    <scope>NUCLEOTIDE SEQUENCE [LARGE SCALE GENOMIC DNA]</scope>
    <source>
        <strain evidence="1 2">DSM 45044</strain>
    </source>
</reference>
<evidence type="ECO:0000313" key="1">
    <source>
        <dbReference type="EMBL" id="TWJ14766.1"/>
    </source>
</evidence>
<dbReference type="Proteomes" id="UP000321617">
    <property type="component" value="Unassembled WGS sequence"/>
</dbReference>
<evidence type="ECO:0000313" key="2">
    <source>
        <dbReference type="Proteomes" id="UP000321617"/>
    </source>
</evidence>
<sequence length="342" mass="36833">MTEKPGEPGSLYDIALRWHRANPRAPLPDDAEPDGGCGFVRRGKGSPPGVAAAEALDRHFADPAATPADLDHAVHLAADAQVHGNAHVTAAAERADPGRAHETGRWLVRHSGHLCGVNTGIVLLGTARDPADIPLIRTVGLYSDGCAALAVATLSRIRNGHDAILWLAERLTGWGRSYAVGALCRRAGTYRDWLLRSACPDVLDGYYAGEVATAAHLHAAVTAPVVDDELLDHTGMLLRTMSGCHGMGMTLTGYPPAAEVLRHYLRHVAERPPTVGRYVVLADLWRRGASGRAVDLAVIDPALPGMVRDVLDRPEWWETYRQARDEGDTHAEWLATTGWRGP</sequence>
<dbReference type="EMBL" id="VLLL01000005">
    <property type="protein sequence ID" value="TWJ14766.1"/>
    <property type="molecule type" value="Genomic_DNA"/>
</dbReference>
<dbReference type="AlphaFoldDB" id="A0A562VA54"/>